<name>A0ABY2E3D3_9MICO</name>
<evidence type="ECO:0000313" key="2">
    <source>
        <dbReference type="Proteomes" id="UP000504882"/>
    </source>
</evidence>
<proteinExistence type="predicted"/>
<accession>A0ABY2E3D3</accession>
<protein>
    <submittedName>
        <fullName evidence="1">Uncharacterized protein</fullName>
    </submittedName>
</protein>
<sequence>MSETVEQSSDLKAAEPDEATAFAHVLAFARKVAHELEAARVPRDEWLAQEYRPAHSAEQFGWHQLGESVRVPTMERREPIDGWRVFGTPVEERYVADGRGERVGPEVGRRVRELWLLHTGELRDVMLTTDASGATTAERTELDRGAVGDLVREPEWTEDVTRVHGQLHVHRYRTDGDLVHTDPVPALSGLITALRTRVHEAR</sequence>
<organism evidence="1 2">
    <name type="scientific">Occultella glacieicola</name>
    <dbReference type="NCBI Taxonomy" id="2518684"/>
    <lineage>
        <taxon>Bacteria</taxon>
        <taxon>Bacillati</taxon>
        <taxon>Actinomycetota</taxon>
        <taxon>Actinomycetes</taxon>
        <taxon>Micrococcales</taxon>
        <taxon>Ruaniaceae</taxon>
        <taxon>Occultella</taxon>
    </lineage>
</organism>
<comment type="caution">
    <text evidence="1">The sequence shown here is derived from an EMBL/GenBank/DDBJ whole genome shotgun (WGS) entry which is preliminary data.</text>
</comment>
<dbReference type="RefSeq" id="WP_133107860.1">
    <property type="nucleotide sequence ID" value="NZ_SMNA01000005.1"/>
</dbReference>
<reference evidence="1 2" key="1">
    <citation type="submission" date="2019-03" db="EMBL/GenBank/DDBJ databases">
        <title>Genomic features of bacteria from cold environments.</title>
        <authorList>
            <person name="Shen L."/>
        </authorList>
    </citation>
    <scope>NUCLEOTIDE SEQUENCE [LARGE SCALE GENOMIC DNA]</scope>
    <source>
        <strain evidence="2">T3246-1</strain>
    </source>
</reference>
<gene>
    <name evidence="1" type="ORF">EXU48_11865</name>
</gene>
<dbReference type="EMBL" id="SMNA01000005">
    <property type="protein sequence ID" value="TDE94134.1"/>
    <property type="molecule type" value="Genomic_DNA"/>
</dbReference>
<dbReference type="Proteomes" id="UP000504882">
    <property type="component" value="Unassembled WGS sequence"/>
</dbReference>
<keyword evidence="2" id="KW-1185">Reference proteome</keyword>
<evidence type="ECO:0000313" key="1">
    <source>
        <dbReference type="EMBL" id="TDE94134.1"/>
    </source>
</evidence>